<dbReference type="EMBL" id="SSTE01005892">
    <property type="protein sequence ID" value="KAA0059824.1"/>
    <property type="molecule type" value="Genomic_DNA"/>
</dbReference>
<proteinExistence type="predicted"/>
<name>A0A5D3DMB6_CUCMM</name>
<evidence type="ECO:0000313" key="2">
    <source>
        <dbReference type="EMBL" id="KAA0059824.1"/>
    </source>
</evidence>
<accession>A0A5D3DMB6</accession>
<sequence length="129" mass="15180">MGDHSQIRGQMVQLIDIRPSYLQKRSLRPTELTILRLSPVAKLNTLRVLLYNVVNKDWPLYQLEVKNAFLNENLKEDVYMCLPPGFEAQFNNQSQRYNEEHYDHTLFTKLTKTGNFKILENNIGQRVDV</sequence>
<comment type="caution">
    <text evidence="3">The sequence shown here is derived from an EMBL/GenBank/DDBJ whole genome shotgun (WGS) entry which is preliminary data.</text>
</comment>
<dbReference type="Pfam" id="PF07727">
    <property type="entry name" value="RVT_2"/>
    <property type="match status" value="1"/>
</dbReference>
<evidence type="ECO:0000259" key="1">
    <source>
        <dbReference type="Pfam" id="PF07727"/>
    </source>
</evidence>
<gene>
    <name evidence="3" type="ORF">E5676_scaffold184G00240</name>
    <name evidence="2" type="ORF">E6C27_scaffold108G00990</name>
</gene>
<organism evidence="3 5">
    <name type="scientific">Cucumis melo var. makuwa</name>
    <name type="common">Oriental melon</name>
    <dbReference type="NCBI Taxonomy" id="1194695"/>
    <lineage>
        <taxon>Eukaryota</taxon>
        <taxon>Viridiplantae</taxon>
        <taxon>Streptophyta</taxon>
        <taxon>Embryophyta</taxon>
        <taxon>Tracheophyta</taxon>
        <taxon>Spermatophyta</taxon>
        <taxon>Magnoliopsida</taxon>
        <taxon>eudicotyledons</taxon>
        <taxon>Gunneridae</taxon>
        <taxon>Pentapetalae</taxon>
        <taxon>rosids</taxon>
        <taxon>fabids</taxon>
        <taxon>Cucurbitales</taxon>
        <taxon>Cucurbitaceae</taxon>
        <taxon>Benincaseae</taxon>
        <taxon>Cucumis</taxon>
    </lineage>
</organism>
<evidence type="ECO:0000313" key="3">
    <source>
        <dbReference type="EMBL" id="TYK24783.1"/>
    </source>
</evidence>
<feature type="domain" description="Reverse transcriptase Ty1/copia-type" evidence="1">
    <location>
        <begin position="37"/>
        <end position="95"/>
    </location>
</feature>
<keyword evidence="3" id="KW-0418">Kinase</keyword>
<dbReference type="Proteomes" id="UP000321393">
    <property type="component" value="Unassembled WGS sequence"/>
</dbReference>
<dbReference type="AlphaFoldDB" id="A0A5D3DMB6"/>
<reference evidence="4 5" key="1">
    <citation type="submission" date="2019-08" db="EMBL/GenBank/DDBJ databases">
        <title>Draft genome sequences of two oriental melons (Cucumis melo L. var makuwa).</title>
        <authorList>
            <person name="Kwon S.-Y."/>
        </authorList>
    </citation>
    <scope>NUCLEOTIDE SEQUENCE [LARGE SCALE GENOMIC DNA]</scope>
    <source>
        <strain evidence="5">cv. Chang Bougi</strain>
        <strain evidence="4">cv. SW 3</strain>
        <tissue evidence="3">Leaf</tissue>
    </source>
</reference>
<dbReference type="Proteomes" id="UP000321947">
    <property type="component" value="Unassembled WGS sequence"/>
</dbReference>
<evidence type="ECO:0000313" key="5">
    <source>
        <dbReference type="Proteomes" id="UP000321947"/>
    </source>
</evidence>
<evidence type="ECO:0000313" key="4">
    <source>
        <dbReference type="Proteomes" id="UP000321393"/>
    </source>
</evidence>
<protein>
    <submittedName>
        <fullName evidence="3">Cysteine-rich RLK (Receptor-like protein kinase) 8</fullName>
    </submittedName>
</protein>
<keyword evidence="3" id="KW-0808">Transferase</keyword>
<dbReference type="OrthoDB" id="851927at2759"/>
<dbReference type="GO" id="GO:0016301">
    <property type="term" value="F:kinase activity"/>
    <property type="evidence" value="ECO:0007669"/>
    <property type="project" value="UniProtKB-KW"/>
</dbReference>
<dbReference type="InterPro" id="IPR013103">
    <property type="entry name" value="RVT_2"/>
</dbReference>
<keyword evidence="3" id="KW-0675">Receptor</keyword>
<dbReference type="EMBL" id="SSTD01003836">
    <property type="protein sequence ID" value="TYK24783.1"/>
    <property type="molecule type" value="Genomic_DNA"/>
</dbReference>